<dbReference type="PROSITE" id="PS50995">
    <property type="entry name" value="HTH_MARR_2"/>
    <property type="match status" value="1"/>
</dbReference>
<organism evidence="2 3">
    <name type="scientific">Stakelama marina</name>
    <dbReference type="NCBI Taxonomy" id="2826939"/>
    <lineage>
        <taxon>Bacteria</taxon>
        <taxon>Pseudomonadati</taxon>
        <taxon>Pseudomonadota</taxon>
        <taxon>Alphaproteobacteria</taxon>
        <taxon>Sphingomonadales</taxon>
        <taxon>Sphingomonadaceae</taxon>
        <taxon>Stakelama</taxon>
    </lineage>
</organism>
<evidence type="ECO:0000313" key="3">
    <source>
        <dbReference type="Proteomes" id="UP000676996"/>
    </source>
</evidence>
<dbReference type="Proteomes" id="UP000676996">
    <property type="component" value="Unassembled WGS sequence"/>
</dbReference>
<dbReference type="PANTHER" id="PTHR39515">
    <property type="entry name" value="CONSERVED PROTEIN"/>
    <property type="match status" value="1"/>
</dbReference>
<dbReference type="AlphaFoldDB" id="A0A8T4IG97"/>
<accession>A0A8T4IG97</accession>
<comment type="caution">
    <text evidence="2">The sequence shown here is derived from an EMBL/GenBank/DDBJ whole genome shotgun (WGS) entry which is preliminary data.</text>
</comment>
<dbReference type="GO" id="GO:0003700">
    <property type="term" value="F:DNA-binding transcription factor activity"/>
    <property type="evidence" value="ECO:0007669"/>
    <property type="project" value="InterPro"/>
</dbReference>
<dbReference type="Pfam" id="PF01047">
    <property type="entry name" value="MarR"/>
    <property type="match status" value="1"/>
</dbReference>
<name>A0A8T4IG97_9SPHN</name>
<dbReference type="RefSeq" id="WP_284054310.1">
    <property type="nucleotide sequence ID" value="NZ_JAGRQC010000003.1"/>
</dbReference>
<dbReference type="InterPro" id="IPR052526">
    <property type="entry name" value="HTH-type_Bedaq_tolerance"/>
</dbReference>
<dbReference type="SUPFAM" id="SSF46785">
    <property type="entry name" value="Winged helix' DNA-binding domain"/>
    <property type="match status" value="1"/>
</dbReference>
<reference evidence="2" key="1">
    <citation type="submission" date="2021-04" db="EMBL/GenBank/DDBJ databases">
        <title>Ouciella asimina sp. nov., isolated from the surface seawater in the hydrothermal field of Okinawa Trough.</title>
        <authorList>
            <person name="Shuang W."/>
        </authorList>
    </citation>
    <scope>NUCLEOTIDE SEQUENCE</scope>
    <source>
        <strain evidence="2">LXI357</strain>
    </source>
</reference>
<dbReference type="Gene3D" id="1.10.10.10">
    <property type="entry name" value="Winged helix-like DNA-binding domain superfamily/Winged helix DNA-binding domain"/>
    <property type="match status" value="1"/>
</dbReference>
<protein>
    <submittedName>
        <fullName evidence="2">MarR family transcriptional regulator</fullName>
    </submittedName>
</protein>
<gene>
    <name evidence="2" type="ORF">J7S20_11140</name>
</gene>
<proteinExistence type="predicted"/>
<feature type="domain" description="HTH marR-type" evidence="1">
    <location>
        <begin position="6"/>
        <end position="139"/>
    </location>
</feature>
<evidence type="ECO:0000259" key="1">
    <source>
        <dbReference type="PROSITE" id="PS50995"/>
    </source>
</evidence>
<evidence type="ECO:0000313" key="2">
    <source>
        <dbReference type="EMBL" id="MBR0553062.1"/>
    </source>
</evidence>
<sequence length="145" mass="15790">MPAPDTTSLAEALRPAVLRLARHLRREAQRVGISEVDWQLLSIIYRRPGIGVSELADMEMIRRPTMSAHVKRLEAAGWIERQPSACGDQRRVGLALTAAGRAALASIRDSRTGWLRDRLAALDPDARDAIAAALPAIAALVEVQP</sequence>
<dbReference type="PANTHER" id="PTHR39515:SF2">
    <property type="entry name" value="HTH-TYPE TRANSCRIPTIONAL REGULATOR RV0880"/>
    <property type="match status" value="1"/>
</dbReference>
<dbReference type="SMART" id="SM00347">
    <property type="entry name" value="HTH_MARR"/>
    <property type="match status" value="1"/>
</dbReference>
<dbReference type="EMBL" id="JAGRQC010000003">
    <property type="protein sequence ID" value="MBR0553062.1"/>
    <property type="molecule type" value="Genomic_DNA"/>
</dbReference>
<dbReference type="InterPro" id="IPR000835">
    <property type="entry name" value="HTH_MarR-typ"/>
</dbReference>
<dbReference type="InterPro" id="IPR036390">
    <property type="entry name" value="WH_DNA-bd_sf"/>
</dbReference>
<keyword evidence="3" id="KW-1185">Reference proteome</keyword>
<dbReference type="InterPro" id="IPR036388">
    <property type="entry name" value="WH-like_DNA-bd_sf"/>
</dbReference>